<protein>
    <submittedName>
        <fullName evidence="3">PH domain-containing protein</fullName>
    </submittedName>
</protein>
<dbReference type="Proteomes" id="UP000598971">
    <property type="component" value="Unassembled WGS sequence"/>
</dbReference>
<dbReference type="InterPro" id="IPR005182">
    <property type="entry name" value="YdbS-like_PH"/>
</dbReference>
<accession>A0A8J8FFG6</accession>
<proteinExistence type="predicted"/>
<feature type="domain" description="YdbS-like PH" evidence="2">
    <location>
        <begin position="112"/>
        <end position="181"/>
    </location>
</feature>
<evidence type="ECO:0000256" key="1">
    <source>
        <dbReference type="SAM" id="Phobius"/>
    </source>
</evidence>
<evidence type="ECO:0000259" key="2">
    <source>
        <dbReference type="Pfam" id="PF03703"/>
    </source>
</evidence>
<name>A0A8J8FFG6_9BACT</name>
<comment type="caution">
    <text evidence="3">The sequence shown here is derived from an EMBL/GenBank/DDBJ whole genome shotgun (WGS) entry which is preliminary data.</text>
</comment>
<dbReference type="Pfam" id="PF03703">
    <property type="entry name" value="bPH_2"/>
    <property type="match status" value="1"/>
</dbReference>
<keyword evidence="1" id="KW-0472">Membrane</keyword>
<keyword evidence="1" id="KW-0812">Transmembrane</keyword>
<dbReference type="EMBL" id="WHPF01000011">
    <property type="protein sequence ID" value="NNV56938.1"/>
    <property type="molecule type" value="Genomic_DNA"/>
</dbReference>
<sequence length="186" mass="20895">MQGRLYQSNSKWQHSTVHNFGESNKISVKYPRHLLAVFIGALQWYIMATPLASHTFAFLFYGSKKASTVFICYFYNCSNGHCIKIITLLQISSMKTYTASHLSEGNKLFPCRITIDDKGITLKVPGFLSGKESTVLYNHISSVDIESPMIGYSTIYIETTGEGKITAHGFTKAEVREMKEAILSKM</sequence>
<dbReference type="AlphaFoldDB" id="A0A8J8FFG6"/>
<reference evidence="3" key="1">
    <citation type="submission" date="2019-10" db="EMBL/GenBank/DDBJ databases">
        <title>Draft genome sequence of Panacibacter sp. KCS-6.</title>
        <authorList>
            <person name="Yim K.J."/>
        </authorList>
    </citation>
    <scope>NUCLEOTIDE SEQUENCE</scope>
    <source>
        <strain evidence="3">KCS-6</strain>
    </source>
</reference>
<feature type="transmembrane region" description="Helical" evidence="1">
    <location>
        <begin position="34"/>
        <end position="61"/>
    </location>
</feature>
<gene>
    <name evidence="3" type="ORF">GD597_15810</name>
</gene>
<evidence type="ECO:0000313" key="4">
    <source>
        <dbReference type="Proteomes" id="UP000598971"/>
    </source>
</evidence>
<keyword evidence="1" id="KW-1133">Transmembrane helix</keyword>
<keyword evidence="4" id="KW-1185">Reference proteome</keyword>
<organism evidence="3 4">
    <name type="scientific">Limnovirga soli</name>
    <dbReference type="NCBI Taxonomy" id="2656915"/>
    <lineage>
        <taxon>Bacteria</taxon>
        <taxon>Pseudomonadati</taxon>
        <taxon>Bacteroidota</taxon>
        <taxon>Chitinophagia</taxon>
        <taxon>Chitinophagales</taxon>
        <taxon>Chitinophagaceae</taxon>
        <taxon>Limnovirga</taxon>
    </lineage>
</organism>
<evidence type="ECO:0000313" key="3">
    <source>
        <dbReference type="EMBL" id="NNV56938.1"/>
    </source>
</evidence>